<dbReference type="Proteomes" id="UP000596427">
    <property type="component" value="Chromosome"/>
</dbReference>
<gene>
    <name evidence="8" type="ORF">EZH22_20495</name>
</gene>
<dbReference type="KEGG" id="xdi:EZH22_20495"/>
<keyword evidence="6" id="KW-0902">Two-component regulatory system</keyword>
<protein>
    <recommendedName>
        <fullName evidence="2">histidine kinase</fullName>
        <ecNumber evidence="2">2.7.13.3</ecNumber>
    </recommendedName>
</protein>
<dbReference type="PROSITE" id="PS50112">
    <property type="entry name" value="PAS"/>
    <property type="match status" value="1"/>
</dbReference>
<dbReference type="Gene3D" id="3.30.450.20">
    <property type="entry name" value="PAS domain"/>
    <property type="match status" value="1"/>
</dbReference>
<dbReference type="InterPro" id="IPR000014">
    <property type="entry name" value="PAS"/>
</dbReference>
<dbReference type="PANTHER" id="PTHR44936">
    <property type="entry name" value="SENSOR PROTEIN CREC"/>
    <property type="match status" value="1"/>
</dbReference>
<dbReference type="InterPro" id="IPR050980">
    <property type="entry name" value="2C_sensor_his_kinase"/>
</dbReference>
<keyword evidence="4" id="KW-0808">Transferase</keyword>
<dbReference type="Pfam" id="PF08448">
    <property type="entry name" value="PAS_4"/>
    <property type="match status" value="1"/>
</dbReference>
<keyword evidence="3" id="KW-0597">Phosphoprotein</keyword>
<dbReference type="SUPFAM" id="SSF55785">
    <property type="entry name" value="PYP-like sensor domain (PAS domain)"/>
    <property type="match status" value="1"/>
</dbReference>
<evidence type="ECO:0000256" key="4">
    <source>
        <dbReference type="ARBA" id="ARBA00022679"/>
    </source>
</evidence>
<dbReference type="GO" id="GO:0004673">
    <property type="term" value="F:protein histidine kinase activity"/>
    <property type="evidence" value="ECO:0007669"/>
    <property type="project" value="UniProtKB-EC"/>
</dbReference>
<dbReference type="EC" id="2.7.13.3" evidence="2"/>
<organism evidence="8 9">
    <name type="scientific">Xanthobacter dioxanivorans</name>
    <dbReference type="NCBI Taxonomy" id="2528964"/>
    <lineage>
        <taxon>Bacteria</taxon>
        <taxon>Pseudomonadati</taxon>
        <taxon>Pseudomonadota</taxon>
        <taxon>Alphaproteobacteria</taxon>
        <taxon>Hyphomicrobiales</taxon>
        <taxon>Xanthobacteraceae</taxon>
        <taxon>Xanthobacter</taxon>
    </lineage>
</organism>
<keyword evidence="9" id="KW-1185">Reference proteome</keyword>
<evidence type="ECO:0000256" key="1">
    <source>
        <dbReference type="ARBA" id="ARBA00000085"/>
    </source>
</evidence>
<proteinExistence type="predicted"/>
<dbReference type="CDD" id="cd00130">
    <property type="entry name" value="PAS"/>
    <property type="match status" value="1"/>
</dbReference>
<dbReference type="RefSeq" id="WP_203192307.1">
    <property type="nucleotide sequence ID" value="NZ_CP063362.1"/>
</dbReference>
<dbReference type="PANTHER" id="PTHR44936:SF9">
    <property type="entry name" value="SENSOR PROTEIN CREC"/>
    <property type="match status" value="1"/>
</dbReference>
<evidence type="ECO:0000256" key="3">
    <source>
        <dbReference type="ARBA" id="ARBA00022553"/>
    </source>
</evidence>
<evidence type="ECO:0000256" key="2">
    <source>
        <dbReference type="ARBA" id="ARBA00012438"/>
    </source>
</evidence>
<feature type="domain" description="PAS" evidence="7">
    <location>
        <begin position="450"/>
        <end position="515"/>
    </location>
</feature>
<dbReference type="AlphaFoldDB" id="A0A974PKV3"/>
<dbReference type="InterPro" id="IPR013656">
    <property type="entry name" value="PAS_4"/>
</dbReference>
<dbReference type="NCBIfam" id="TIGR00229">
    <property type="entry name" value="sensory_box"/>
    <property type="match status" value="1"/>
</dbReference>
<evidence type="ECO:0000259" key="7">
    <source>
        <dbReference type="PROSITE" id="PS50112"/>
    </source>
</evidence>
<dbReference type="SMART" id="SM00091">
    <property type="entry name" value="PAS"/>
    <property type="match status" value="1"/>
</dbReference>
<dbReference type="GO" id="GO:0000160">
    <property type="term" value="P:phosphorelay signal transduction system"/>
    <property type="evidence" value="ECO:0007669"/>
    <property type="project" value="UniProtKB-KW"/>
</dbReference>
<comment type="catalytic activity">
    <reaction evidence="1">
        <text>ATP + protein L-histidine = ADP + protein N-phospho-L-histidine.</text>
        <dbReference type="EC" id="2.7.13.3"/>
    </reaction>
</comment>
<accession>A0A974PKV3</accession>
<evidence type="ECO:0000256" key="6">
    <source>
        <dbReference type="ARBA" id="ARBA00023012"/>
    </source>
</evidence>
<keyword evidence="5 8" id="KW-0418">Kinase</keyword>
<dbReference type="InterPro" id="IPR036890">
    <property type="entry name" value="HATPase_C_sf"/>
</dbReference>
<evidence type="ECO:0000313" key="8">
    <source>
        <dbReference type="EMBL" id="QRG05442.1"/>
    </source>
</evidence>
<sequence>MTQTSARPLLVSHAALAPLARTDLPSFAVALPSRLIVEATPACAALGLAVGEEAPAALARTVKGLSRNQIKTFGFARLLLPGAFVPRLFRYAPVLLASGPAVLFADPGALDQATTDKALPRRIRETPPHQLPVAATAQAGPLRISFETDADDRVRRLSPQFAEALGARAGAILGQTFAALEAEGLMVSNGALAAALASGGSFSDIAVEVPPLGPDEAALELELGGVPLMDSARRRRAILGFGLMRGQIPPAPLPEAVPARPVGAGDAPIRAQNVVPLRGGGLSPQERSAFREIARTLAAAIEDWPKPKTVPSLLGSDDADGVSVDAAEAGLMPAEPGATDAPVHAETDLLDRLPVGLIVQQDGDLAFANQTLLRLSGWADLPALKATGGLGRVLEREPSGALCLVNADGRRLPVEVRLVAAPFMGRPALLHVIRQIDVDDAREARAVARREALDMVPCPVFLLEAEGTIRVANRAAAERFGFAALDLAGEPFTIAVAPEDRGAAIAALDRAASGGAAEEVMLTLRDSTGVTFAGRVGIGRAGADQHLLCAVVSAVVADPIETQAAPDRLPHLARRMMESLGQPIDTALSYAERHATATDRFPGEVTQALSTLRHSLGDLAALATPVPDVAPGPCNLTDLVRAAIAGLVPAARRRRLVLRSDLPEALTVTARVPHLARLVRMMIEEAVEATPAGGTVAVSLFRDEDMAGQACLQVSDGGEALDEVTRAAALAPLENATGLDRFSLAGRPLRATRLSSEAEALGGVFSLRPDLTRGMIARLTLP</sequence>
<dbReference type="SUPFAM" id="SSF55874">
    <property type="entry name" value="ATPase domain of HSP90 chaperone/DNA topoisomerase II/histidine kinase"/>
    <property type="match status" value="1"/>
</dbReference>
<dbReference type="Gene3D" id="3.30.565.10">
    <property type="entry name" value="Histidine kinase-like ATPase, C-terminal domain"/>
    <property type="match status" value="1"/>
</dbReference>
<evidence type="ECO:0000256" key="5">
    <source>
        <dbReference type="ARBA" id="ARBA00022777"/>
    </source>
</evidence>
<dbReference type="EMBL" id="CP063362">
    <property type="protein sequence ID" value="QRG05442.1"/>
    <property type="molecule type" value="Genomic_DNA"/>
</dbReference>
<dbReference type="InterPro" id="IPR035965">
    <property type="entry name" value="PAS-like_dom_sf"/>
</dbReference>
<evidence type="ECO:0000313" key="9">
    <source>
        <dbReference type="Proteomes" id="UP000596427"/>
    </source>
</evidence>
<reference evidence="8 9" key="1">
    <citation type="submission" date="2020-10" db="EMBL/GenBank/DDBJ databases">
        <title>Degradation of 1,4-Dioxane by Xanthobacter sp. YN2, via a Novel Group-2 Soluble Di-Iron Monooxygenase.</title>
        <authorList>
            <person name="Ma F."/>
            <person name="Wang Y."/>
            <person name="Yang J."/>
            <person name="Guo H."/>
            <person name="Su D."/>
            <person name="Yu L."/>
        </authorList>
    </citation>
    <scope>NUCLEOTIDE SEQUENCE [LARGE SCALE GENOMIC DNA]</scope>
    <source>
        <strain evidence="8 9">YN2</strain>
    </source>
</reference>
<name>A0A974PKV3_9HYPH</name>